<evidence type="ECO:0000256" key="5">
    <source>
        <dbReference type="SAM" id="Phobius"/>
    </source>
</evidence>
<evidence type="ECO:0000256" key="2">
    <source>
        <dbReference type="ARBA" id="ARBA00022692"/>
    </source>
</evidence>
<dbReference type="OrthoDB" id="116519at2157"/>
<keyword evidence="2 5" id="KW-0812">Transmembrane</keyword>
<name>A0A151AIQ7_9EURY</name>
<keyword evidence="8" id="KW-1185">Reference proteome</keyword>
<feature type="transmembrane region" description="Helical" evidence="5">
    <location>
        <begin position="148"/>
        <end position="172"/>
    </location>
</feature>
<dbReference type="Pfam" id="PF04893">
    <property type="entry name" value="Yip1"/>
    <property type="match status" value="1"/>
</dbReference>
<reference evidence="7 8" key="1">
    <citation type="submission" date="2016-02" db="EMBL/GenBank/DDBJ databases">
        <title>Genome sequence of Halalkalicoccus paucihalophilus DSM 24557.</title>
        <authorList>
            <person name="Poehlein A."/>
            <person name="Daniel R."/>
        </authorList>
    </citation>
    <scope>NUCLEOTIDE SEQUENCE [LARGE SCALE GENOMIC DNA]</scope>
    <source>
        <strain evidence="7 8">DSM 24557</strain>
    </source>
</reference>
<comment type="subcellular location">
    <subcellularLocation>
        <location evidence="1">Membrane</location>
        <topology evidence="1">Multi-pass membrane protein</topology>
    </subcellularLocation>
</comment>
<evidence type="ECO:0000313" key="8">
    <source>
        <dbReference type="Proteomes" id="UP000075321"/>
    </source>
</evidence>
<dbReference type="Proteomes" id="UP000075321">
    <property type="component" value="Unassembled WGS sequence"/>
</dbReference>
<dbReference type="PATRIC" id="fig|1008153.3.peg.155"/>
<dbReference type="EMBL" id="LTAZ01000001">
    <property type="protein sequence ID" value="KYH27484.1"/>
    <property type="molecule type" value="Genomic_DNA"/>
</dbReference>
<keyword evidence="3 5" id="KW-1133">Transmembrane helix</keyword>
<dbReference type="GO" id="GO:0016020">
    <property type="term" value="C:membrane"/>
    <property type="evidence" value="ECO:0007669"/>
    <property type="project" value="UniProtKB-SubCell"/>
</dbReference>
<feature type="transmembrane region" description="Helical" evidence="5">
    <location>
        <begin position="184"/>
        <end position="202"/>
    </location>
</feature>
<evidence type="ECO:0000256" key="3">
    <source>
        <dbReference type="ARBA" id="ARBA00022989"/>
    </source>
</evidence>
<organism evidence="7 8">
    <name type="scientific">Halalkalicoccus paucihalophilus</name>
    <dbReference type="NCBI Taxonomy" id="1008153"/>
    <lineage>
        <taxon>Archaea</taxon>
        <taxon>Methanobacteriati</taxon>
        <taxon>Methanobacteriota</taxon>
        <taxon>Stenosarchaea group</taxon>
        <taxon>Halobacteria</taxon>
        <taxon>Halobacteriales</taxon>
        <taxon>Halococcaceae</taxon>
        <taxon>Halalkalicoccus</taxon>
    </lineage>
</organism>
<evidence type="ECO:0000256" key="4">
    <source>
        <dbReference type="ARBA" id="ARBA00023136"/>
    </source>
</evidence>
<comment type="caution">
    <text evidence="7">The sequence shown here is derived from an EMBL/GenBank/DDBJ whole genome shotgun (WGS) entry which is preliminary data.</text>
</comment>
<dbReference type="AlphaFoldDB" id="A0A151AIQ7"/>
<dbReference type="InterPro" id="IPR006977">
    <property type="entry name" value="Yip1_dom"/>
</dbReference>
<feature type="domain" description="Yip1" evidence="6">
    <location>
        <begin position="8"/>
        <end position="201"/>
    </location>
</feature>
<sequence length="203" mass="21155">MDAPHTPLVRPKAYFARDTAPSLARGALVVALNWLAVTLGLLVVLYFIVSRTSDAPPELLGGLRRILPELVIVLLVGLVVTWLAIGGVIHLLAGGEESFGETLAVVAWGYAPDVLLAPITVVAASLAVRDTTFDATSPATYTRDVEAFIAGSEGTVGIVLAAVVAVWSAYIWTYGVAQIHGIETIRAGAIAGLVALVGFVLSL</sequence>
<evidence type="ECO:0000259" key="6">
    <source>
        <dbReference type="Pfam" id="PF04893"/>
    </source>
</evidence>
<accession>A0A151AIQ7</accession>
<evidence type="ECO:0000313" key="7">
    <source>
        <dbReference type="EMBL" id="KYH27484.1"/>
    </source>
</evidence>
<protein>
    <submittedName>
        <fullName evidence="7">Yip1 domain protein</fullName>
    </submittedName>
</protein>
<evidence type="ECO:0000256" key="1">
    <source>
        <dbReference type="ARBA" id="ARBA00004141"/>
    </source>
</evidence>
<gene>
    <name evidence="7" type="ORF">HAPAU_01520</name>
</gene>
<feature type="transmembrane region" description="Helical" evidence="5">
    <location>
        <begin position="105"/>
        <end position="128"/>
    </location>
</feature>
<keyword evidence="4 5" id="KW-0472">Membrane</keyword>
<dbReference type="RefSeq" id="WP_084383639.1">
    <property type="nucleotide sequence ID" value="NZ_LTAZ01000001.1"/>
</dbReference>
<feature type="transmembrane region" description="Helical" evidence="5">
    <location>
        <begin position="27"/>
        <end position="49"/>
    </location>
</feature>
<proteinExistence type="predicted"/>
<feature type="transmembrane region" description="Helical" evidence="5">
    <location>
        <begin position="70"/>
        <end position="93"/>
    </location>
</feature>